<comment type="caution">
    <text evidence="2">The sequence shown here is derived from an EMBL/GenBank/DDBJ whole genome shotgun (WGS) entry which is preliminary data.</text>
</comment>
<reference evidence="2 3" key="1">
    <citation type="submission" date="2018-03" db="EMBL/GenBank/DDBJ databases">
        <title>Mesoflavibacter sp. HG37 and Mesoflavibacter sp. HG96 sp.nov., two marine bacteria isolated from seawater of Western Pacific Ocean.</title>
        <authorList>
            <person name="Cheng H."/>
            <person name="Wu Y.-H."/>
            <person name="Guo L.-L."/>
            <person name="Xu X.-W."/>
        </authorList>
    </citation>
    <scope>NUCLEOTIDE SEQUENCE [LARGE SCALE GENOMIC DNA]</scope>
    <source>
        <strain evidence="2 3">KCTC 42117</strain>
    </source>
</reference>
<feature type="transmembrane region" description="Helical" evidence="1">
    <location>
        <begin position="12"/>
        <end position="30"/>
    </location>
</feature>
<keyword evidence="3" id="KW-1185">Reference proteome</keyword>
<organism evidence="2 3">
    <name type="scientific">Mesoflavibacter zeaxanthinifaciens subsp. sabulilitoris</name>
    <dbReference type="NCBI Taxonomy" id="1520893"/>
    <lineage>
        <taxon>Bacteria</taxon>
        <taxon>Pseudomonadati</taxon>
        <taxon>Bacteroidota</taxon>
        <taxon>Flavobacteriia</taxon>
        <taxon>Flavobacteriales</taxon>
        <taxon>Flavobacteriaceae</taxon>
        <taxon>Mesoflavibacter</taxon>
    </lineage>
</organism>
<dbReference type="EMBL" id="PXOT01000015">
    <property type="protein sequence ID" value="PSG93464.1"/>
    <property type="molecule type" value="Genomic_DNA"/>
</dbReference>
<protein>
    <submittedName>
        <fullName evidence="2">DUF4199 domain-containing protein</fullName>
    </submittedName>
</protein>
<gene>
    <name evidence="2" type="ORF">C7H61_02830</name>
</gene>
<keyword evidence="1" id="KW-0812">Transmembrane</keyword>
<dbReference type="RefSeq" id="WP_106676922.1">
    <property type="nucleotide sequence ID" value="NZ_JACHWV010000001.1"/>
</dbReference>
<feature type="transmembrane region" description="Helical" evidence="1">
    <location>
        <begin position="147"/>
        <end position="169"/>
    </location>
</feature>
<dbReference type="InterPro" id="IPR025250">
    <property type="entry name" value="DUF4199"/>
</dbReference>
<keyword evidence="1" id="KW-0472">Membrane</keyword>
<feature type="transmembrane region" description="Helical" evidence="1">
    <location>
        <begin position="36"/>
        <end position="57"/>
    </location>
</feature>
<evidence type="ECO:0000256" key="1">
    <source>
        <dbReference type="SAM" id="Phobius"/>
    </source>
</evidence>
<accession>A0A2T1NKN8</accession>
<dbReference type="OrthoDB" id="660361at2"/>
<name>A0A2T1NKN8_9FLAO</name>
<keyword evidence="1" id="KW-1133">Transmembrane helix</keyword>
<dbReference type="Proteomes" id="UP000238430">
    <property type="component" value="Unassembled WGS sequence"/>
</dbReference>
<evidence type="ECO:0000313" key="3">
    <source>
        <dbReference type="Proteomes" id="UP000238430"/>
    </source>
</evidence>
<dbReference type="AlphaFoldDB" id="A0A2T1NKN8"/>
<proteinExistence type="predicted"/>
<feature type="transmembrane region" description="Helical" evidence="1">
    <location>
        <begin position="77"/>
        <end position="98"/>
    </location>
</feature>
<dbReference type="Pfam" id="PF13858">
    <property type="entry name" value="DUF4199"/>
    <property type="match status" value="1"/>
</dbReference>
<sequence length="176" mass="19283">MEKTIKSIASNYGLYLGLFIAVVYVVSYAVNLELLTNPFVGIAMLLAIIIFGIISIVKSKKSQNGFISFKEAFTSYFITVLIGLIVASVVAIVLFNVIDPDAAITLKEKTIEGTAEMMRNWNAPEESIVETVEKMREQPNQFSIGSVLQSLVIQLVIFSIIGLIAALIMKKSDDNA</sequence>
<evidence type="ECO:0000313" key="2">
    <source>
        <dbReference type="EMBL" id="PSG93464.1"/>
    </source>
</evidence>